<dbReference type="AlphaFoldDB" id="A0A285D4U4"/>
<evidence type="ECO:0000313" key="2">
    <source>
        <dbReference type="Proteomes" id="UP000219546"/>
    </source>
</evidence>
<proteinExistence type="predicted"/>
<organism evidence="1 2">
    <name type="scientific">Bacillus oleivorans</name>
    <dbReference type="NCBI Taxonomy" id="1448271"/>
    <lineage>
        <taxon>Bacteria</taxon>
        <taxon>Bacillati</taxon>
        <taxon>Bacillota</taxon>
        <taxon>Bacilli</taxon>
        <taxon>Bacillales</taxon>
        <taxon>Bacillaceae</taxon>
        <taxon>Bacillus</taxon>
    </lineage>
</organism>
<protein>
    <recommendedName>
        <fullName evidence="3">Spore coat protein B</fullName>
    </recommendedName>
</protein>
<gene>
    <name evidence="1" type="ORF">SAMN05877753_11036</name>
</gene>
<name>A0A285D4U4_9BACI</name>
<evidence type="ECO:0008006" key="3">
    <source>
        <dbReference type="Google" id="ProtNLM"/>
    </source>
</evidence>
<evidence type="ECO:0000313" key="1">
    <source>
        <dbReference type="EMBL" id="SNX74715.1"/>
    </source>
</evidence>
<reference evidence="1 2" key="1">
    <citation type="submission" date="2017-08" db="EMBL/GenBank/DDBJ databases">
        <authorList>
            <person name="de Groot N.N."/>
        </authorList>
    </citation>
    <scope>NUCLEOTIDE SEQUENCE [LARGE SCALE GENOMIC DNA]</scope>
    <source>
        <strain evidence="1 2">JC228</strain>
    </source>
</reference>
<sequence>MEQTHLLNQLVGRYININNKGPESMSGMVLGVNSDFIALQNDEGSVKYVRLYHVKSFTENVKTAKKMQNAQAEYVEAKSFSDLLSQYRYKWVNVHSGGPDKFEGILENVSDDSLYVVTKENYIQIPLHHVRSIDFEIESEDNNSKENSK</sequence>
<keyword evidence="2" id="KW-1185">Reference proteome</keyword>
<accession>A0A285D4U4</accession>
<dbReference type="EMBL" id="OAOP01000010">
    <property type="protein sequence ID" value="SNX74715.1"/>
    <property type="molecule type" value="Genomic_DNA"/>
</dbReference>
<dbReference type="Proteomes" id="UP000219546">
    <property type="component" value="Unassembled WGS sequence"/>
</dbReference>
<dbReference type="OrthoDB" id="2452727at2"/>
<dbReference type="RefSeq" id="WP_097160089.1">
    <property type="nucleotide sequence ID" value="NZ_JBEPMQ010000011.1"/>
</dbReference>